<keyword evidence="3" id="KW-1185">Reference proteome</keyword>
<evidence type="ECO:0000259" key="1">
    <source>
        <dbReference type="Pfam" id="PF00583"/>
    </source>
</evidence>
<dbReference type="Gene3D" id="3.40.630.30">
    <property type="match status" value="1"/>
</dbReference>
<dbReference type="OrthoDB" id="367880at2"/>
<dbReference type="InterPro" id="IPR005361">
    <property type="entry name" value="UPF0158"/>
</dbReference>
<dbReference type="eggNOG" id="COG0456">
    <property type="taxonomic scope" value="Bacteria"/>
</dbReference>
<dbReference type="InterPro" id="IPR016181">
    <property type="entry name" value="Acyl_CoA_acyltransferase"/>
</dbReference>
<sequence length="326" mass="37664">MHTTIQGMETQNETYTLPLLTPFLRDEIIFAMEDQESLYFLDLKTGRLVQSDEIDEEEQEDFSDRFLPVPDWEPADGFRMMDKFSNLVRNPLYREKLQNALQAGKGVFRRFKDILCEQPALERQWFAFKDLEMERKVLTWYKSNNGAIQLKGLEPEPEELTDDILQEDFVLYTETTGESRQELEELKQSLLEEMQGSGITQKKSSHLIRSRLESAADLEFVYARTQGGELAGFIAYRLLSVDTAEILFFGNRPDFRGLGLFRHLFDAFTRKVSRKGILFLVVNLAGEAITLDKLFSQMEGTIITKQVLISTENWNSSQTSSDLAYL</sequence>
<protein>
    <submittedName>
        <fullName evidence="2">Uncharacterized protein family (UPF0158)</fullName>
    </submittedName>
</protein>
<feature type="domain" description="N-acetyltransferase" evidence="1">
    <location>
        <begin position="213"/>
        <end position="282"/>
    </location>
</feature>
<reference evidence="2 3" key="1">
    <citation type="submission" date="2011-11" db="EMBL/GenBank/DDBJ databases">
        <title>Complete sequence of Spirochaeta sp. grapes.</title>
        <authorList>
            <consortium name="US DOE Joint Genome Institute"/>
            <person name="Lucas S."/>
            <person name="Han J."/>
            <person name="Lapidus A."/>
            <person name="Cheng J.-F."/>
            <person name="Goodwin L."/>
            <person name="Pitluck S."/>
            <person name="Peters L."/>
            <person name="Ovchinnikova G."/>
            <person name="Munk A.C."/>
            <person name="Detter J.C."/>
            <person name="Han C."/>
            <person name="Tapia R."/>
            <person name="Land M."/>
            <person name="Hauser L."/>
            <person name="Kyrpides N."/>
            <person name="Ivanova N."/>
            <person name="Pagani I."/>
            <person name="Ritalahtilisa K."/>
            <person name="Loeffler F."/>
            <person name="Woyke T."/>
        </authorList>
    </citation>
    <scope>NUCLEOTIDE SEQUENCE [LARGE SCALE GENOMIC DNA]</scope>
    <source>
        <strain evidence="3">ATCC BAA-1885 / DSM 22778 / Grapes</strain>
    </source>
</reference>
<dbReference type="SUPFAM" id="SSF55729">
    <property type="entry name" value="Acyl-CoA N-acyltransferases (Nat)"/>
    <property type="match status" value="1"/>
</dbReference>
<dbReference type="CDD" id="cd04301">
    <property type="entry name" value="NAT_SF"/>
    <property type="match status" value="1"/>
</dbReference>
<dbReference type="HOGENOM" id="CLU_073846_0_0_12"/>
<evidence type="ECO:0000313" key="2">
    <source>
        <dbReference type="EMBL" id="AEV30313.1"/>
    </source>
</evidence>
<dbReference type="EMBL" id="CP003155">
    <property type="protein sequence ID" value="AEV30313.1"/>
    <property type="molecule type" value="Genomic_DNA"/>
</dbReference>
<dbReference type="Pfam" id="PF00583">
    <property type="entry name" value="Acetyltransf_1"/>
    <property type="match status" value="1"/>
</dbReference>
<dbReference type="GO" id="GO:0016747">
    <property type="term" value="F:acyltransferase activity, transferring groups other than amino-acyl groups"/>
    <property type="evidence" value="ECO:0007669"/>
    <property type="project" value="InterPro"/>
</dbReference>
<dbReference type="AlphaFoldDB" id="G8QU66"/>
<dbReference type="Proteomes" id="UP000005632">
    <property type="component" value="Chromosome"/>
</dbReference>
<organism evidence="2 3">
    <name type="scientific">Sphaerochaeta pleomorpha (strain ATCC BAA-1885 / DSM 22778 / Grapes)</name>
    <dbReference type="NCBI Taxonomy" id="158190"/>
    <lineage>
        <taxon>Bacteria</taxon>
        <taxon>Pseudomonadati</taxon>
        <taxon>Spirochaetota</taxon>
        <taxon>Spirochaetia</taxon>
        <taxon>Spirochaetales</taxon>
        <taxon>Sphaerochaetaceae</taxon>
        <taxon>Sphaerochaeta</taxon>
    </lineage>
</organism>
<dbReference type="KEGG" id="sgp:SpiGrapes_2552"/>
<proteinExistence type="predicted"/>
<dbReference type="Pfam" id="PF03682">
    <property type="entry name" value="UPF0158"/>
    <property type="match status" value="1"/>
</dbReference>
<dbReference type="STRING" id="158190.SpiGrapes_2552"/>
<name>G8QU66_SPHPG</name>
<dbReference type="InterPro" id="IPR000182">
    <property type="entry name" value="GNAT_dom"/>
</dbReference>
<evidence type="ECO:0000313" key="3">
    <source>
        <dbReference type="Proteomes" id="UP000005632"/>
    </source>
</evidence>
<gene>
    <name evidence="2" type="ordered locus">SpiGrapes_2552</name>
</gene>
<accession>G8QU66</accession>